<evidence type="ECO:0000256" key="1">
    <source>
        <dbReference type="SAM" id="Phobius"/>
    </source>
</evidence>
<organism evidence="2 3">
    <name type="scientific">Brevibacillus ruminantium</name>
    <dbReference type="NCBI Taxonomy" id="2950604"/>
    <lineage>
        <taxon>Bacteria</taxon>
        <taxon>Bacillati</taxon>
        <taxon>Bacillota</taxon>
        <taxon>Bacilli</taxon>
        <taxon>Bacillales</taxon>
        <taxon>Paenibacillaceae</taxon>
        <taxon>Brevibacillus</taxon>
    </lineage>
</organism>
<reference evidence="2" key="1">
    <citation type="submission" date="2022-06" db="EMBL/GenBank/DDBJ databases">
        <title>Genome sequencing of Brevibacillus sp. BB3-R1.</title>
        <authorList>
            <person name="Heo J."/>
            <person name="Lee D."/>
            <person name="Won M."/>
            <person name="Han B.-H."/>
            <person name="Hong S.-B."/>
            <person name="Kwon S.-W."/>
        </authorList>
    </citation>
    <scope>NUCLEOTIDE SEQUENCE</scope>
    <source>
        <strain evidence="2">BB3-R1</strain>
    </source>
</reference>
<gene>
    <name evidence="2" type="ORF">NDK47_08250</name>
</gene>
<dbReference type="RefSeq" id="WP_251874352.1">
    <property type="nucleotide sequence ID" value="NZ_CP098755.1"/>
</dbReference>
<proteinExistence type="predicted"/>
<dbReference type="Pfam" id="PF11167">
    <property type="entry name" value="DUF2953"/>
    <property type="match status" value="1"/>
</dbReference>
<name>A0ABY4WJE0_9BACL</name>
<feature type="transmembrane region" description="Helical" evidence="1">
    <location>
        <begin position="183"/>
        <end position="205"/>
    </location>
</feature>
<protein>
    <submittedName>
        <fullName evidence="2">DUF2953 domain-containing protein</fullName>
    </submittedName>
</protein>
<evidence type="ECO:0000313" key="2">
    <source>
        <dbReference type="EMBL" id="USG67250.1"/>
    </source>
</evidence>
<keyword evidence="1" id="KW-1133">Transmembrane helix</keyword>
<dbReference type="EMBL" id="CP098755">
    <property type="protein sequence ID" value="USG67250.1"/>
    <property type="molecule type" value="Genomic_DNA"/>
</dbReference>
<feature type="transmembrane region" description="Helical" evidence="1">
    <location>
        <begin position="6"/>
        <end position="26"/>
    </location>
</feature>
<keyword evidence="1" id="KW-0472">Membrane</keyword>
<sequence length="222" mass="25961">MFGWWILLAFLLIIVLIAITPMRISLYYGRVEENDHLVVEISAWFRLIRRKYELPHITIKQSEEGPKLKAKVETVNQQTKKDERVRGIGRRQVKKWMHNYQDLLERFHDFKPVLQQFAKKVRCERLEWHTVLGAGGAAETGAILGAVWAVKSMLVAVFSHAISLRSMPKLSVQPVWNQMVIHTQARVILHFWLGHAIVMGIRILLRWRRERSHKWETTPSGA</sequence>
<evidence type="ECO:0000313" key="3">
    <source>
        <dbReference type="Proteomes" id="UP001056500"/>
    </source>
</evidence>
<dbReference type="InterPro" id="IPR021338">
    <property type="entry name" value="DUF2953"/>
</dbReference>
<keyword evidence="1" id="KW-0812">Transmembrane</keyword>
<dbReference type="Proteomes" id="UP001056500">
    <property type="component" value="Chromosome"/>
</dbReference>
<accession>A0ABY4WJE0</accession>
<keyword evidence="3" id="KW-1185">Reference proteome</keyword>